<proteinExistence type="predicted"/>
<organism evidence="1 2">
    <name type="scientific">Parasutterella muris</name>
    <dbReference type="NCBI Taxonomy" id="2565572"/>
    <lineage>
        <taxon>Bacteria</taxon>
        <taxon>Pseudomonadati</taxon>
        <taxon>Pseudomonadota</taxon>
        <taxon>Betaproteobacteria</taxon>
        <taxon>Burkholderiales</taxon>
        <taxon>Sutterellaceae</taxon>
        <taxon>Parasutterella</taxon>
    </lineage>
</organism>
<dbReference type="EMBL" id="WSRP01000012">
    <property type="protein sequence ID" value="MVX56547.1"/>
    <property type="molecule type" value="Genomic_DNA"/>
</dbReference>
<comment type="caution">
    <text evidence="1">The sequence shown here is derived from an EMBL/GenBank/DDBJ whole genome shotgun (WGS) entry which is preliminary data.</text>
</comment>
<gene>
    <name evidence="1" type="ORF">E5987_04900</name>
</gene>
<dbReference type="Proteomes" id="UP000472580">
    <property type="component" value="Unassembled WGS sequence"/>
</dbReference>
<protein>
    <submittedName>
        <fullName evidence="1">Uncharacterized protein</fullName>
    </submittedName>
</protein>
<name>A0A6L6YG78_9BURK</name>
<reference evidence="1 2" key="1">
    <citation type="submission" date="2019-12" db="EMBL/GenBank/DDBJ databases">
        <title>Microbes associate with the intestines of laboratory mice.</title>
        <authorList>
            <person name="Navarre W."/>
            <person name="Wong E."/>
        </authorList>
    </citation>
    <scope>NUCLEOTIDE SEQUENCE [LARGE SCALE GENOMIC DNA]</scope>
    <source>
        <strain evidence="1 2">NM82_D38</strain>
    </source>
</reference>
<sequence>MPSALPGLKEPFIQKLDEQRIRVRKLPAILMPAYFASGSSPYSAQAAAQDTQTSLERSLSEVLSLCDSDEVKDHESYLTVSARGDPVLLNHKSDGTLSHMHLRLAHLRKKYAASLSTQDAEDFIREIVGIQEEFAALDLQLILKRINEQRKSTGFEELTRKDLDTVLPLVPYFQTSFVEHILQNYSSETIRSFYRMLSAACPHQRSSERLTDILLRRYDKFFSSRMRQALRQFKALIKYIGRESRLGSTETVSEGFQLAAKTASSFSQFKAFCLDDSFTLNPLDECFFIWQQEKHKILPSFLKAYAGELTEIISRSEIARENVNLGAETAFEEASFTTRGGSEIKLSETELSYDGKNYLLAEIDSLFYCASNFKADQNTPSCRFRHWGFRMSNGEEVRFAFDEESEWQSFIYVFRNIAMLARIKKFSELLKEGGTLKFMQCRISDLGVEFPQKEQFWGRKSFNFYPWKDILIEFFSQECILHGGPQKAYINLWNEPYITDIASMLRAQKTSHFDRLSAQNPIFLIKRDTSWS</sequence>
<dbReference type="RefSeq" id="WP_160334980.1">
    <property type="nucleotide sequence ID" value="NZ_CALPCR010000023.1"/>
</dbReference>
<evidence type="ECO:0000313" key="1">
    <source>
        <dbReference type="EMBL" id="MVX56547.1"/>
    </source>
</evidence>
<keyword evidence="2" id="KW-1185">Reference proteome</keyword>
<accession>A0A6L6YG78</accession>
<dbReference type="AlphaFoldDB" id="A0A6L6YG78"/>
<evidence type="ECO:0000313" key="2">
    <source>
        <dbReference type="Proteomes" id="UP000472580"/>
    </source>
</evidence>